<keyword evidence="4 8" id="KW-1003">Cell membrane</keyword>
<keyword evidence="6 9" id="KW-1133">Transmembrane helix</keyword>
<protein>
    <recommendedName>
        <fullName evidence="8">Biotin transporter</fullName>
    </recommendedName>
</protein>
<feature type="transmembrane region" description="Helical" evidence="9">
    <location>
        <begin position="112"/>
        <end position="135"/>
    </location>
</feature>
<feature type="transmembrane region" description="Helical" evidence="9">
    <location>
        <begin position="55"/>
        <end position="72"/>
    </location>
</feature>
<keyword evidence="7 8" id="KW-0472">Membrane</keyword>
<evidence type="ECO:0000256" key="5">
    <source>
        <dbReference type="ARBA" id="ARBA00022692"/>
    </source>
</evidence>
<evidence type="ECO:0000256" key="3">
    <source>
        <dbReference type="ARBA" id="ARBA00022448"/>
    </source>
</evidence>
<dbReference type="InterPro" id="IPR003784">
    <property type="entry name" value="BioY"/>
</dbReference>
<evidence type="ECO:0000256" key="1">
    <source>
        <dbReference type="ARBA" id="ARBA00004651"/>
    </source>
</evidence>
<evidence type="ECO:0000256" key="9">
    <source>
        <dbReference type="SAM" id="Phobius"/>
    </source>
</evidence>
<feature type="transmembrane region" description="Helical" evidence="9">
    <location>
        <begin position="7"/>
        <end position="23"/>
    </location>
</feature>
<reference evidence="10" key="1">
    <citation type="submission" date="2016-11" db="EMBL/GenBank/DDBJ databases">
        <authorList>
            <person name="Jaros S."/>
            <person name="Januszkiewicz K."/>
            <person name="Wedrychowicz H."/>
        </authorList>
    </citation>
    <scope>NUCLEOTIDE SEQUENCE</scope>
    <source>
        <strain evidence="10">ACA-DC 565</strain>
    </source>
</reference>
<evidence type="ECO:0000256" key="2">
    <source>
        <dbReference type="ARBA" id="ARBA00010692"/>
    </source>
</evidence>
<dbReference type="PIRSF" id="PIRSF016661">
    <property type="entry name" value="BioY"/>
    <property type="match status" value="1"/>
</dbReference>
<dbReference type="PANTHER" id="PTHR34295:SF4">
    <property type="entry name" value="BIOTIN TRANSPORTER BIOY-RELATED"/>
    <property type="match status" value="1"/>
</dbReference>
<dbReference type="EMBL" id="LT634362">
    <property type="protein sequence ID" value="SFZ88507.1"/>
    <property type="molecule type" value="Genomic_DNA"/>
</dbReference>
<keyword evidence="5 9" id="KW-0812">Transmembrane</keyword>
<dbReference type="PANTHER" id="PTHR34295">
    <property type="entry name" value="BIOTIN TRANSPORTER BIOY"/>
    <property type="match status" value="1"/>
</dbReference>
<feature type="transmembrane region" description="Helical" evidence="9">
    <location>
        <begin position="78"/>
        <end position="100"/>
    </location>
</feature>
<accession>A0A1K2I8E8</accession>
<keyword evidence="3 8" id="KW-0813">Transport</keyword>
<dbReference type="GO" id="GO:0005886">
    <property type="term" value="C:plasma membrane"/>
    <property type="evidence" value="ECO:0007669"/>
    <property type="project" value="UniProtKB-SubCell"/>
</dbReference>
<evidence type="ECO:0000256" key="4">
    <source>
        <dbReference type="ARBA" id="ARBA00022475"/>
    </source>
</evidence>
<proteinExistence type="inferred from homology"/>
<organism evidence="10">
    <name type="scientific">Loigolactobacillus rennini</name>
    <dbReference type="NCBI Taxonomy" id="238013"/>
    <lineage>
        <taxon>Bacteria</taxon>
        <taxon>Bacillati</taxon>
        <taxon>Bacillota</taxon>
        <taxon>Bacilli</taxon>
        <taxon>Lactobacillales</taxon>
        <taxon>Lactobacillaceae</taxon>
        <taxon>Loigolactobacillus</taxon>
    </lineage>
</organism>
<evidence type="ECO:0000313" key="10">
    <source>
        <dbReference type="EMBL" id="SFZ88507.1"/>
    </source>
</evidence>
<comment type="similarity">
    <text evidence="2 8">Belongs to the BioY family.</text>
</comment>
<name>A0A1K2I8E8_9LACO</name>
<gene>
    <name evidence="10" type="ORF">LREN565_1620</name>
</gene>
<dbReference type="Pfam" id="PF02632">
    <property type="entry name" value="BioY"/>
    <property type="match status" value="1"/>
</dbReference>
<evidence type="ECO:0000256" key="7">
    <source>
        <dbReference type="ARBA" id="ARBA00023136"/>
    </source>
</evidence>
<dbReference type="GO" id="GO:0015225">
    <property type="term" value="F:biotin transmembrane transporter activity"/>
    <property type="evidence" value="ECO:0007669"/>
    <property type="project" value="UniProtKB-UniRule"/>
</dbReference>
<dbReference type="Gene3D" id="1.10.1760.20">
    <property type="match status" value="1"/>
</dbReference>
<feature type="transmembrane region" description="Helical" evidence="9">
    <location>
        <begin position="147"/>
        <end position="169"/>
    </location>
</feature>
<evidence type="ECO:0000256" key="6">
    <source>
        <dbReference type="ARBA" id="ARBA00022989"/>
    </source>
</evidence>
<dbReference type="AlphaFoldDB" id="A0A1K2I8E8"/>
<evidence type="ECO:0000256" key="8">
    <source>
        <dbReference type="PIRNR" id="PIRNR016661"/>
    </source>
</evidence>
<comment type="subcellular location">
    <subcellularLocation>
        <location evidence="1 8">Cell membrane</location>
        <topology evidence="1 8">Multi-pass membrane protein</topology>
    </subcellularLocation>
</comment>
<sequence length="178" mass="18851">MKTRSIVYAALVAAIIIVLGLMPPLTLPFIPVPITLQSMGIMLAGSLLGKRDGTLSVSVVAILVLLGLPFLAGGRGGWAVLLGPTGGYFLAWPVAAFIIGYLSELGGHGLNFWWLLGSNILGGILWVNFCGAIYLTFVTAVNLKAALLGSLIFIPGDCLKAILVTFVTLKLKRLRLFN</sequence>